<sequence length="52" mass="6120">EHDLYLKLEKCKFDIKEVDYNGLILSENMIKMDPVKLEAITKWNVPENVKAI</sequence>
<dbReference type="Proteomes" id="UP000053647">
    <property type="component" value="Unassembled WGS sequence"/>
</dbReference>
<keyword evidence="2" id="KW-1185">Reference proteome</keyword>
<name>A0A0C9SW61_PAXIN</name>
<dbReference type="AlphaFoldDB" id="A0A0C9SW61"/>
<reference evidence="2" key="2">
    <citation type="submission" date="2015-01" db="EMBL/GenBank/DDBJ databases">
        <title>Evolutionary Origins and Diversification of the Mycorrhizal Mutualists.</title>
        <authorList>
            <consortium name="DOE Joint Genome Institute"/>
            <consortium name="Mycorrhizal Genomics Consortium"/>
            <person name="Kohler A."/>
            <person name="Kuo A."/>
            <person name="Nagy L.G."/>
            <person name="Floudas D."/>
            <person name="Copeland A."/>
            <person name="Barry K.W."/>
            <person name="Cichocki N."/>
            <person name="Veneault-Fourrey C."/>
            <person name="LaButti K."/>
            <person name="Lindquist E.A."/>
            <person name="Lipzen A."/>
            <person name="Lundell T."/>
            <person name="Morin E."/>
            <person name="Murat C."/>
            <person name="Riley R."/>
            <person name="Ohm R."/>
            <person name="Sun H."/>
            <person name="Tunlid A."/>
            <person name="Henrissat B."/>
            <person name="Grigoriev I.V."/>
            <person name="Hibbett D.S."/>
            <person name="Martin F."/>
        </authorList>
    </citation>
    <scope>NUCLEOTIDE SEQUENCE [LARGE SCALE GENOMIC DNA]</scope>
    <source>
        <strain evidence="2">ATCC 200175</strain>
    </source>
</reference>
<evidence type="ECO:0000313" key="2">
    <source>
        <dbReference type="Proteomes" id="UP000053647"/>
    </source>
</evidence>
<feature type="non-terminal residue" evidence="1">
    <location>
        <position position="1"/>
    </location>
</feature>
<reference evidence="1 2" key="1">
    <citation type="submission" date="2014-06" db="EMBL/GenBank/DDBJ databases">
        <authorList>
            <consortium name="DOE Joint Genome Institute"/>
            <person name="Kuo A."/>
            <person name="Kohler A."/>
            <person name="Nagy L.G."/>
            <person name="Floudas D."/>
            <person name="Copeland A."/>
            <person name="Barry K.W."/>
            <person name="Cichocki N."/>
            <person name="Veneault-Fourrey C."/>
            <person name="LaButti K."/>
            <person name="Lindquist E.A."/>
            <person name="Lipzen A."/>
            <person name="Lundell T."/>
            <person name="Morin E."/>
            <person name="Murat C."/>
            <person name="Sun H."/>
            <person name="Tunlid A."/>
            <person name="Henrissat B."/>
            <person name="Grigoriev I.V."/>
            <person name="Hibbett D.S."/>
            <person name="Martin F."/>
            <person name="Nordberg H.P."/>
            <person name="Cantor M.N."/>
            <person name="Hua S.X."/>
        </authorList>
    </citation>
    <scope>NUCLEOTIDE SEQUENCE [LARGE SCALE GENOMIC DNA]</scope>
    <source>
        <strain evidence="1 2">ATCC 200175</strain>
    </source>
</reference>
<dbReference type="SUPFAM" id="SSF56672">
    <property type="entry name" value="DNA/RNA polymerases"/>
    <property type="match status" value="1"/>
</dbReference>
<protein>
    <submittedName>
        <fullName evidence="1">Unplaced genomic scaffold PAXINscaffold_27, whole genome shotgun sequence</fullName>
    </submittedName>
</protein>
<proteinExistence type="predicted"/>
<dbReference type="EMBL" id="KN819349">
    <property type="protein sequence ID" value="KIJ13669.1"/>
    <property type="molecule type" value="Genomic_DNA"/>
</dbReference>
<dbReference type="InterPro" id="IPR043502">
    <property type="entry name" value="DNA/RNA_pol_sf"/>
</dbReference>
<dbReference type="OrthoDB" id="2684690at2759"/>
<accession>A0A0C9SW61</accession>
<organism evidence="1 2">
    <name type="scientific">Paxillus involutus ATCC 200175</name>
    <dbReference type="NCBI Taxonomy" id="664439"/>
    <lineage>
        <taxon>Eukaryota</taxon>
        <taxon>Fungi</taxon>
        <taxon>Dikarya</taxon>
        <taxon>Basidiomycota</taxon>
        <taxon>Agaricomycotina</taxon>
        <taxon>Agaricomycetes</taxon>
        <taxon>Agaricomycetidae</taxon>
        <taxon>Boletales</taxon>
        <taxon>Paxilineae</taxon>
        <taxon>Paxillaceae</taxon>
        <taxon>Paxillus</taxon>
    </lineage>
</organism>
<dbReference type="HOGENOM" id="CLU_200677_1_1_1"/>
<evidence type="ECO:0000313" key="1">
    <source>
        <dbReference type="EMBL" id="KIJ13669.1"/>
    </source>
</evidence>
<gene>
    <name evidence="1" type="ORF">PAXINDRAFT_80521</name>
</gene>